<evidence type="ECO:0000313" key="5">
    <source>
        <dbReference type="Proteomes" id="UP000462922"/>
    </source>
</evidence>
<gene>
    <name evidence="3" type="ORF">DWV70_20070</name>
    <name evidence="2" type="ORF">GAY76_01205</name>
</gene>
<name>A0A413BSV6_PHOVU</name>
<keyword evidence="1" id="KW-1133">Transmembrane helix</keyword>
<evidence type="ECO:0000313" key="3">
    <source>
        <dbReference type="EMBL" id="RGW44276.1"/>
    </source>
</evidence>
<evidence type="ECO:0000313" key="2">
    <source>
        <dbReference type="EMBL" id="KAB6576923.1"/>
    </source>
</evidence>
<dbReference type="RefSeq" id="WP_032939713.1">
    <property type="nucleotide sequence ID" value="NZ_BAABZK010000001.1"/>
</dbReference>
<proteinExistence type="predicted"/>
<protein>
    <submittedName>
        <fullName evidence="2">Uncharacterized protein</fullName>
    </submittedName>
</protein>
<keyword evidence="1" id="KW-0472">Membrane</keyword>
<dbReference type="EMBL" id="QSAI01000051">
    <property type="protein sequence ID" value="RGW44276.1"/>
    <property type="molecule type" value="Genomic_DNA"/>
</dbReference>
<comment type="caution">
    <text evidence="2">The sequence shown here is derived from an EMBL/GenBank/DDBJ whole genome shotgun (WGS) entry which is preliminary data.</text>
</comment>
<organism evidence="2 5">
    <name type="scientific">Phocaeicola vulgatus</name>
    <name type="common">Bacteroides vulgatus</name>
    <dbReference type="NCBI Taxonomy" id="821"/>
    <lineage>
        <taxon>Bacteria</taxon>
        <taxon>Pseudomonadati</taxon>
        <taxon>Bacteroidota</taxon>
        <taxon>Bacteroidia</taxon>
        <taxon>Bacteroidales</taxon>
        <taxon>Bacteroidaceae</taxon>
        <taxon>Phocaeicola</taxon>
    </lineage>
</organism>
<dbReference type="AlphaFoldDB" id="A0A413BSV6"/>
<keyword evidence="1" id="KW-0812">Transmembrane</keyword>
<dbReference type="EMBL" id="WDAX01000002">
    <property type="protein sequence ID" value="KAB6576923.1"/>
    <property type="molecule type" value="Genomic_DNA"/>
</dbReference>
<sequence>MRPYDKDKSQILAMFYYGVPIEDIKRFYKGKEQQYLFDTALMQLESEGMIKREGESFVVTKEAGDAFLCYGNYLKYVEAKRRQQVDNEKAKVLDSKVKKSTIVSNYLKSANMVCSIVSFIVGVLLSDQVKWILNWLLSFFLTGCALPHS</sequence>
<accession>A0A413BSV6</accession>
<dbReference type="Proteomes" id="UP000462922">
    <property type="component" value="Unassembled WGS sequence"/>
</dbReference>
<reference evidence="2 5" key="2">
    <citation type="journal article" date="2019" name="Nat. Med.">
        <title>A library of human gut bacterial isolates paired with longitudinal multiomics data enables mechanistic microbiome research.</title>
        <authorList>
            <person name="Poyet M."/>
            <person name="Groussin M."/>
            <person name="Gibbons S.M."/>
            <person name="Avila-Pacheco J."/>
            <person name="Jiang X."/>
            <person name="Kearney S.M."/>
            <person name="Perrotta A.R."/>
            <person name="Berdy B."/>
            <person name="Zhao S."/>
            <person name="Lieberman T.D."/>
            <person name="Swanson P.K."/>
            <person name="Smith M."/>
            <person name="Roesemann S."/>
            <person name="Alexander J.E."/>
            <person name="Rich S.A."/>
            <person name="Livny J."/>
            <person name="Vlamakis H."/>
            <person name="Clish C."/>
            <person name="Bullock K."/>
            <person name="Deik A."/>
            <person name="Scott J."/>
            <person name="Pierce K.A."/>
            <person name="Xavier R.J."/>
            <person name="Alm E.J."/>
        </authorList>
    </citation>
    <scope>NUCLEOTIDE SEQUENCE [LARGE SCALE GENOMIC DNA]</scope>
    <source>
        <strain evidence="2 5">BIOML-A110</strain>
    </source>
</reference>
<dbReference type="Proteomes" id="UP000285469">
    <property type="component" value="Unassembled WGS sequence"/>
</dbReference>
<evidence type="ECO:0000256" key="1">
    <source>
        <dbReference type="SAM" id="Phobius"/>
    </source>
</evidence>
<feature type="transmembrane region" description="Helical" evidence="1">
    <location>
        <begin position="106"/>
        <end position="125"/>
    </location>
</feature>
<reference evidence="3 4" key="1">
    <citation type="submission" date="2018-08" db="EMBL/GenBank/DDBJ databases">
        <title>A genome reference for cultivated species of the human gut microbiota.</title>
        <authorList>
            <person name="Zou Y."/>
            <person name="Xue W."/>
            <person name="Luo G."/>
        </authorList>
    </citation>
    <scope>NUCLEOTIDE SEQUENCE [LARGE SCALE GENOMIC DNA]</scope>
    <source>
        <strain evidence="3 4">AF12-25</strain>
    </source>
</reference>
<evidence type="ECO:0000313" key="4">
    <source>
        <dbReference type="Proteomes" id="UP000285469"/>
    </source>
</evidence>